<name>A0A370IFE0_9NOCA</name>
<dbReference type="InterPro" id="IPR043129">
    <property type="entry name" value="ATPase_NBD"/>
</dbReference>
<feature type="compositionally biased region" description="Polar residues" evidence="5">
    <location>
        <begin position="431"/>
        <end position="446"/>
    </location>
</feature>
<dbReference type="Pfam" id="PF00012">
    <property type="entry name" value="HSP70"/>
    <property type="match status" value="2"/>
</dbReference>
<comment type="similarity">
    <text evidence="4">Belongs to the heat shock protein 70 family.</text>
</comment>
<feature type="region of interest" description="Disordered" evidence="5">
    <location>
        <begin position="380"/>
        <end position="564"/>
    </location>
</feature>
<evidence type="ECO:0000256" key="3">
    <source>
        <dbReference type="ARBA" id="ARBA00023186"/>
    </source>
</evidence>
<feature type="compositionally biased region" description="Low complexity" evidence="5">
    <location>
        <begin position="447"/>
        <end position="462"/>
    </location>
</feature>
<keyword evidence="3" id="KW-0143">Chaperone</keyword>
<feature type="compositionally biased region" description="Low complexity" evidence="5">
    <location>
        <begin position="475"/>
        <end position="486"/>
    </location>
</feature>
<dbReference type="Gene3D" id="3.30.420.40">
    <property type="match status" value="2"/>
</dbReference>
<dbReference type="GO" id="GO:0140662">
    <property type="term" value="F:ATP-dependent protein folding chaperone"/>
    <property type="evidence" value="ECO:0007669"/>
    <property type="project" value="InterPro"/>
</dbReference>
<dbReference type="RefSeq" id="WP_067990497.1">
    <property type="nucleotide sequence ID" value="NZ_QQBC01000001.1"/>
</dbReference>
<dbReference type="GO" id="GO:0005524">
    <property type="term" value="F:ATP binding"/>
    <property type="evidence" value="ECO:0007669"/>
    <property type="project" value="UniProtKB-KW"/>
</dbReference>
<evidence type="ECO:0000313" key="6">
    <source>
        <dbReference type="EMBL" id="RDI68861.1"/>
    </source>
</evidence>
<gene>
    <name evidence="6" type="ORF">DFR76_101397</name>
</gene>
<dbReference type="EMBL" id="QQBC01000001">
    <property type="protein sequence ID" value="RDI68861.1"/>
    <property type="molecule type" value="Genomic_DNA"/>
</dbReference>
<evidence type="ECO:0000256" key="5">
    <source>
        <dbReference type="SAM" id="MobiDB-lite"/>
    </source>
</evidence>
<organism evidence="6 7">
    <name type="scientific">Nocardia pseudobrasiliensis</name>
    <dbReference type="NCBI Taxonomy" id="45979"/>
    <lineage>
        <taxon>Bacteria</taxon>
        <taxon>Bacillati</taxon>
        <taxon>Actinomycetota</taxon>
        <taxon>Actinomycetes</taxon>
        <taxon>Mycobacteriales</taxon>
        <taxon>Nocardiaceae</taxon>
        <taxon>Nocardia</taxon>
    </lineage>
</organism>
<evidence type="ECO:0000256" key="2">
    <source>
        <dbReference type="ARBA" id="ARBA00022840"/>
    </source>
</evidence>
<accession>A0A370IFE0</accession>
<dbReference type="PANTHER" id="PTHR19375">
    <property type="entry name" value="HEAT SHOCK PROTEIN 70KDA"/>
    <property type="match status" value="1"/>
</dbReference>
<evidence type="ECO:0000313" key="7">
    <source>
        <dbReference type="Proteomes" id="UP000254869"/>
    </source>
</evidence>
<keyword evidence="1 4" id="KW-0547">Nucleotide-binding</keyword>
<sequence>MITPNRGRGESENVGIGVGIGAVTTVHATVSESGPPEVTTRPTSVTVDPEFSAVTDFADLARHPETVTLGGRIYSPATLIAESVRELVPAGADAVCTHPACYDDKQVAQLRQALDLSGARQVRLLAEPLAALTWLAHEHGPLAPGYVLVYDLGATSLDVTLVEITAEGERRIAGTPIRSYDFGGRPLGAMIVRYVGDVLGPGRRLPVSLADSDELRAWHVRDSLAVLWDCLHAAELGIGDISRILLVGGASRAPEVARALAELGPEVVVSADPGHCVALGAARTALRPSARALPLSVVRAGPSMVSAVAALSVLGLASAALLTPTPGSGEMWRQTPVLDGPPGASALHDPGASGQERTVTPEAVLSAAVGEAISTVPALANPLPDKASPPPAAPALPADAPTGGAYADPSRFENPLPFEPQIDPNIRFDHTQNFGPSTNFAGTTTNPGSHNPPSTGGSTPPAGQGGSTDPGTGTGPTTSGSVSAGGEVTGEVSAPGSDTRAVSGGGTATAGGSTTGDHTSGGTGGSASVHGTVGGSTGGTTSGSVGGSLGGGLGGGGHLGGFGH</sequence>
<protein>
    <submittedName>
        <fullName evidence="6">Hsp70 protein</fullName>
    </submittedName>
</protein>
<dbReference type="InterPro" id="IPR013126">
    <property type="entry name" value="Hsp_70_fam"/>
</dbReference>
<dbReference type="AlphaFoldDB" id="A0A370IFE0"/>
<reference evidence="6 7" key="1">
    <citation type="submission" date="2018-07" db="EMBL/GenBank/DDBJ databases">
        <title>Genomic Encyclopedia of Type Strains, Phase IV (KMG-IV): sequencing the most valuable type-strain genomes for metagenomic binning, comparative biology and taxonomic classification.</title>
        <authorList>
            <person name="Goeker M."/>
        </authorList>
    </citation>
    <scope>NUCLEOTIDE SEQUENCE [LARGE SCALE GENOMIC DNA]</scope>
    <source>
        <strain evidence="6 7">DSM 44290</strain>
    </source>
</reference>
<dbReference type="Proteomes" id="UP000254869">
    <property type="component" value="Unassembled WGS sequence"/>
</dbReference>
<evidence type="ECO:0000256" key="4">
    <source>
        <dbReference type="RuleBase" id="RU003322"/>
    </source>
</evidence>
<keyword evidence="7" id="KW-1185">Reference proteome</keyword>
<feature type="compositionally biased region" description="Gly residues" evidence="5">
    <location>
        <begin position="463"/>
        <end position="474"/>
    </location>
</feature>
<feature type="compositionally biased region" description="Gly residues" evidence="5">
    <location>
        <begin position="532"/>
        <end position="564"/>
    </location>
</feature>
<feature type="region of interest" description="Disordered" evidence="5">
    <location>
        <begin position="335"/>
        <end position="358"/>
    </location>
</feature>
<dbReference type="STRING" id="1210086.GCA_001613105_00246"/>
<dbReference type="SUPFAM" id="SSF53067">
    <property type="entry name" value="Actin-like ATPase domain"/>
    <property type="match status" value="2"/>
</dbReference>
<feature type="compositionally biased region" description="Low complexity" evidence="5">
    <location>
        <begin position="395"/>
        <end position="405"/>
    </location>
</feature>
<proteinExistence type="inferred from homology"/>
<evidence type="ECO:0000256" key="1">
    <source>
        <dbReference type="ARBA" id="ARBA00022741"/>
    </source>
</evidence>
<keyword evidence="2 4" id="KW-0067">ATP-binding</keyword>
<comment type="caution">
    <text evidence="6">The sequence shown here is derived from an EMBL/GenBank/DDBJ whole genome shotgun (WGS) entry which is preliminary data.</text>
</comment>